<dbReference type="OrthoDB" id="269652at2157"/>
<reference evidence="2 3" key="1">
    <citation type="submission" date="2012-11" db="EMBL/GenBank/DDBJ databases">
        <title>FINISHED of Natronococcus occultus SP4, DSM 3396.</title>
        <authorList>
            <consortium name="DOE Joint Genome Institute"/>
            <person name="Eisen J."/>
            <person name="Huntemann M."/>
            <person name="Wei C.-L."/>
            <person name="Han J."/>
            <person name="Detter J.C."/>
            <person name="Han C."/>
            <person name="Tapia R."/>
            <person name="Chen A."/>
            <person name="Kyrpides N."/>
            <person name="Mavromatis K."/>
            <person name="Markowitz V."/>
            <person name="Szeto E."/>
            <person name="Ivanova N."/>
            <person name="Mikhailova N."/>
            <person name="Ovchinnikova G."/>
            <person name="Pagani I."/>
            <person name="Pati A."/>
            <person name="Goodwin L."/>
            <person name="Nordberg H.P."/>
            <person name="Cantor M.N."/>
            <person name="Hua S.X."/>
            <person name="Woyke T."/>
            <person name="Eisen J."/>
            <person name="Klenk H.-P."/>
            <person name="Klenk H.-P."/>
        </authorList>
    </citation>
    <scope>NUCLEOTIDE SEQUENCE [LARGE SCALE GENOMIC DNA]</scope>
    <source>
        <strain evidence="2 3">SP4</strain>
    </source>
</reference>
<name>L0K4T7_9EURY</name>
<feature type="transmembrane region" description="Helical" evidence="1">
    <location>
        <begin position="27"/>
        <end position="47"/>
    </location>
</feature>
<evidence type="ECO:0000313" key="2">
    <source>
        <dbReference type="EMBL" id="AGB39364.1"/>
    </source>
</evidence>
<dbReference type="GeneID" id="14402415"/>
<keyword evidence="3" id="KW-1185">Reference proteome</keyword>
<dbReference type="Proteomes" id="UP000010878">
    <property type="component" value="Chromosome"/>
</dbReference>
<feature type="transmembrane region" description="Helical" evidence="1">
    <location>
        <begin position="53"/>
        <end position="77"/>
    </location>
</feature>
<keyword evidence="1" id="KW-0812">Transmembrane</keyword>
<dbReference type="RefSeq" id="WP_015322798.1">
    <property type="nucleotide sequence ID" value="NC_019974.1"/>
</dbReference>
<gene>
    <name evidence="2" type="ORF">Natoc_3648</name>
</gene>
<protein>
    <submittedName>
        <fullName evidence="2">Uncharacterized protein</fullName>
    </submittedName>
</protein>
<evidence type="ECO:0000313" key="3">
    <source>
        <dbReference type="Proteomes" id="UP000010878"/>
    </source>
</evidence>
<dbReference type="KEGG" id="nou:Natoc_3648"/>
<proteinExistence type="predicted"/>
<evidence type="ECO:0000256" key="1">
    <source>
        <dbReference type="SAM" id="Phobius"/>
    </source>
</evidence>
<organism evidence="2 3">
    <name type="scientific">Natronococcus occultus SP4</name>
    <dbReference type="NCBI Taxonomy" id="694430"/>
    <lineage>
        <taxon>Archaea</taxon>
        <taxon>Methanobacteriati</taxon>
        <taxon>Methanobacteriota</taxon>
        <taxon>Stenosarchaea group</taxon>
        <taxon>Halobacteria</taxon>
        <taxon>Halobacteriales</taxon>
        <taxon>Natrialbaceae</taxon>
        <taxon>Natronococcus</taxon>
    </lineage>
</organism>
<dbReference type="EMBL" id="CP003929">
    <property type="protein sequence ID" value="AGB39364.1"/>
    <property type="molecule type" value="Genomic_DNA"/>
</dbReference>
<dbReference type="AlphaFoldDB" id="L0K4T7"/>
<dbReference type="HOGENOM" id="CLU_1259127_0_0_2"/>
<sequence length="219" mass="23780">MPSSSSDTDVPTAISALARRYRRFDRLLSIALAGVVVLASIVVVAALSLLPSVLVLVVLLSLLGVPVFSVSGTITLVTDEDADAVRRDFESTTPPVLAFQWASADEIRTTPNGTEYDFSSLFGLRSITMVTEADSDADRNVIELASQSGGREWGTYTVSIADDGESTRVDIELESDRRFELARLTQLVAASRYQDEILAEQGYTVRDRDRSVSISVNRG</sequence>
<keyword evidence="1" id="KW-1133">Transmembrane helix</keyword>
<keyword evidence="1" id="KW-0472">Membrane</keyword>
<dbReference type="eggNOG" id="arCOG09183">
    <property type="taxonomic scope" value="Archaea"/>
</dbReference>
<accession>L0K4T7</accession>